<feature type="region of interest" description="Disordered" evidence="6">
    <location>
        <begin position="1163"/>
        <end position="1191"/>
    </location>
</feature>
<organism evidence="10 11">
    <name type="scientific">Corynebacterium ramonii</name>
    <dbReference type="NCBI Taxonomy" id="3026968"/>
    <lineage>
        <taxon>Bacteria</taxon>
        <taxon>Bacillati</taxon>
        <taxon>Actinomycetota</taxon>
        <taxon>Actinomycetes</taxon>
        <taxon>Mycobacteriales</taxon>
        <taxon>Corynebacteriaceae</taxon>
        <taxon>Corynebacterium</taxon>
    </lineage>
</organism>
<reference evidence="10 11" key="1">
    <citation type="journal article" date="2015" name="Genome Announc.">
        <title>Genome Sequence of Corynebacterium ulcerans Strain FRC11.</title>
        <authorList>
            <person name="Benevides Lde J."/>
            <person name="Viana M.V."/>
            <person name="Mariano D.C."/>
            <person name="Rocha Fde S."/>
            <person name="Bagano P.C."/>
            <person name="Folador E.L."/>
            <person name="Pereira F.L."/>
            <person name="Dorella F.A."/>
            <person name="Leal C.A."/>
            <person name="Carvalho A.F."/>
            <person name="Soares Sde C."/>
            <person name="Carneiro A."/>
            <person name="Ramos R."/>
            <person name="Badell-Ocando E."/>
            <person name="Guiso N."/>
            <person name="Silva A."/>
            <person name="Figueiredo H."/>
            <person name="Azevedo V."/>
            <person name="Guimaraes L.C."/>
        </authorList>
    </citation>
    <scope>NUCLEOTIDE SEQUENCE [LARGE SCALE GENOMIC DNA]</scope>
    <source>
        <strain evidence="11">FRC0011</strain>
    </source>
</reference>
<evidence type="ECO:0000256" key="5">
    <source>
        <dbReference type="ARBA" id="ARBA00023088"/>
    </source>
</evidence>
<feature type="domain" description="DUF5979" evidence="9">
    <location>
        <begin position="812"/>
        <end position="907"/>
    </location>
</feature>
<keyword evidence="7" id="KW-0812">Transmembrane</keyword>
<evidence type="ECO:0000259" key="9">
    <source>
        <dbReference type="Pfam" id="PF19407"/>
    </source>
</evidence>
<dbReference type="Gene3D" id="2.60.40.1140">
    <property type="entry name" value="Collagen-binding surface protein Cna, B-type domain"/>
    <property type="match status" value="1"/>
</dbReference>
<keyword evidence="3" id="KW-0964">Secreted</keyword>
<dbReference type="InterPro" id="IPR041171">
    <property type="entry name" value="SDR_Ig"/>
</dbReference>
<keyword evidence="2" id="KW-0134">Cell wall</keyword>
<feature type="compositionally biased region" description="Low complexity" evidence="6">
    <location>
        <begin position="1163"/>
        <end position="1175"/>
    </location>
</feature>
<name>A0ABM5RU45_9CORY</name>
<keyword evidence="7" id="KW-1133">Transmembrane helix</keyword>
<feature type="transmembrane region" description="Helical" evidence="7">
    <location>
        <begin position="1203"/>
        <end position="1222"/>
    </location>
</feature>
<evidence type="ECO:0000313" key="11">
    <source>
        <dbReference type="Proteomes" id="UP000029910"/>
    </source>
</evidence>
<feature type="transmembrane region" description="Helical" evidence="7">
    <location>
        <begin position="21"/>
        <end position="43"/>
    </location>
</feature>
<dbReference type="InterPro" id="IPR008966">
    <property type="entry name" value="Adhesion_dom_sf"/>
</dbReference>
<dbReference type="Gene3D" id="2.60.40.1280">
    <property type="match status" value="1"/>
</dbReference>
<gene>
    <name evidence="10" type="ORF">CulFRC11_1838</name>
</gene>
<feature type="domain" description="SDR-like Ig" evidence="8">
    <location>
        <begin position="81"/>
        <end position="166"/>
    </location>
</feature>
<dbReference type="Proteomes" id="UP000029910">
    <property type="component" value="Chromosome"/>
</dbReference>
<dbReference type="RefSeq" id="WP_023636234.1">
    <property type="nucleotide sequence ID" value="NZ_CP009622.1"/>
</dbReference>
<comment type="subcellular location">
    <subcellularLocation>
        <location evidence="1">Secreted</location>
        <location evidence="1">Cell wall</location>
        <topology evidence="1">Peptidoglycan-anchor</topology>
    </subcellularLocation>
</comment>
<proteinExistence type="predicted"/>
<protein>
    <submittedName>
        <fullName evidence="10">LPxTG domain-containing protein</fullName>
    </submittedName>
</protein>
<keyword evidence="7" id="KW-0472">Membrane</keyword>
<dbReference type="SUPFAM" id="SSF49401">
    <property type="entry name" value="Bacterial adhesins"/>
    <property type="match status" value="1"/>
</dbReference>
<evidence type="ECO:0000256" key="6">
    <source>
        <dbReference type="SAM" id="MobiDB-lite"/>
    </source>
</evidence>
<evidence type="ECO:0000256" key="3">
    <source>
        <dbReference type="ARBA" id="ARBA00022525"/>
    </source>
</evidence>
<accession>A0ABM5RU45</accession>
<keyword evidence="11" id="KW-1185">Reference proteome</keyword>
<feature type="domain" description="DUF5979" evidence="9">
    <location>
        <begin position="387"/>
        <end position="495"/>
    </location>
</feature>
<dbReference type="InterPro" id="IPR011252">
    <property type="entry name" value="Fibrogen-bd_dom1"/>
</dbReference>
<evidence type="ECO:0000256" key="7">
    <source>
        <dbReference type="SAM" id="Phobius"/>
    </source>
</evidence>
<feature type="domain" description="DUF5979" evidence="9">
    <location>
        <begin position="505"/>
        <end position="600"/>
    </location>
</feature>
<dbReference type="EMBL" id="CP009622">
    <property type="protein sequence ID" value="AIU33388.1"/>
    <property type="molecule type" value="Genomic_DNA"/>
</dbReference>
<feature type="domain" description="DUF5979" evidence="9">
    <location>
        <begin position="607"/>
        <end position="703"/>
    </location>
</feature>
<feature type="domain" description="DUF5979" evidence="9">
    <location>
        <begin position="710"/>
        <end position="806"/>
    </location>
</feature>
<feature type="domain" description="DUF5979" evidence="9">
    <location>
        <begin position="915"/>
        <end position="1014"/>
    </location>
</feature>
<keyword evidence="5" id="KW-0572">Peptidoglycan-anchor</keyword>
<evidence type="ECO:0000256" key="1">
    <source>
        <dbReference type="ARBA" id="ARBA00004168"/>
    </source>
</evidence>
<sequence length="1227" mass="131239">MNLEVPLSASSPLRKSLFRIPAFKALVTTVIVVLVAALCAVIPKSVAQEAVREECAAKYTDLKWRDGSPGVSNNVYDQKSGRAEVEFNWSVNEDAKNGDQFKVELPQELMTVATGFLPLKDENGKTVATAVISGGQKEVVFTLTDYVQTNFQVKGSAFFTVEWDHKHSGLSVNGFGSRENPGTLTFGGCGDSNLQGVYLPDGPPGVTHRNGKTGVQYDAPIQLDGKILYPFAWTIFVGSDTGKKDFTVTDTPPEGHKIACSGNFDFGRPPVHLDAVRSAAVDPTPHYIVDGYGRVEGGIHNMTDLTTPIPHGYGYEINCTPEKLTVRFPYGVDPSTGPRITLITYTEKKPAPGSAVINHANINGNDVDGTVFIPSAGGWAEGKKGGFAVQKQVDGVKNDPLKEFTFDWSCSPLENLEEISKSGTQKIKGGENFHVSDLDKGLICKVSEKDADIEGFERETTWTISGNKVEDGKVEFPVREKTEDAVVVEAVNTYTKKTEPKNGSFKIVKTVKGLPETENLPTYLFDYSCKKDDAEVKAGVASIKGAGETQVDGVPVGASCLVTEQENSAKVPGYSVEIPEKQEVLIVEEKAEVVEVTNSYKKEFGKFSVLKKVVANGVNVPEDKAFAVDYTCTKNGSEEIKGALSIKNGISIESPEIPVGYSCKVAEREYSAQIDDATVDIDNGQPVGVIADKTAQITVTNTYHTAVGGFKIVKTIDGLPTAQEKKNYKFNYTCTKDGKEIASGVKEISGAGEATVEKLPEGASCAVTEDQESAQVKGYSLVVETGAPVLITAGTTGTVTVNNTYSKKVGSFSITKKLVDPDGVATGKKFTFDYKCVNEELGEVKEGVLGPIGAGEEAKAENIPAGSICTVTEKNAEVGKADLKVSGLDSITIVDNKEEKVVATNEYSAWRASLKLNKKILGPQVDALLNKTFDVDYVCTLGTYSKKGTVTISAKKPAEITDVRSGATCKFTEKTDTAKVEGFEFNLSASTTATEVVVGDKGSTSESTLVNAYDGLGRISLTKKVSGLGSVLSGSSQNPREFDVEVSWTDEKGVKQTREVKISEGKITNLDPLPVGTELLLKEIMPKNTAFTTWSTPGFSTTNPGVELKDHGDGTATLLVSVQTVKEAALIEVHNTANIPWWWILVPTLPLFIPPLLPSGSSSSSMPVTPATSAPQPAPKNVPAPKDADKKPKKLLAKTGAEIGVVAILGMLAIFAGLILVIRRRNS</sequence>
<evidence type="ECO:0000256" key="2">
    <source>
        <dbReference type="ARBA" id="ARBA00022512"/>
    </source>
</evidence>
<evidence type="ECO:0000313" key="10">
    <source>
        <dbReference type="EMBL" id="AIU33388.1"/>
    </source>
</evidence>
<evidence type="ECO:0000259" key="8">
    <source>
        <dbReference type="Pfam" id="PF17961"/>
    </source>
</evidence>
<keyword evidence="4" id="KW-0732">Signal</keyword>
<dbReference type="Pfam" id="PF17961">
    <property type="entry name" value="Big_8"/>
    <property type="match status" value="1"/>
</dbReference>
<dbReference type="InterPro" id="IPR046022">
    <property type="entry name" value="DUF5979"/>
</dbReference>
<dbReference type="Pfam" id="PF19407">
    <property type="entry name" value="DUF5979"/>
    <property type="match status" value="7"/>
</dbReference>
<feature type="domain" description="DUF5979" evidence="9">
    <location>
        <begin position="1019"/>
        <end position="1123"/>
    </location>
</feature>
<evidence type="ECO:0000256" key="4">
    <source>
        <dbReference type="ARBA" id="ARBA00022729"/>
    </source>
</evidence>